<dbReference type="EMBL" id="MZ571831">
    <property type="protein sequence ID" value="UEW68224.1"/>
    <property type="molecule type" value="Genomic_DNA"/>
</dbReference>
<dbReference type="InterPro" id="IPR025395">
    <property type="entry name" value="Phage_tail_terminator-like"/>
</dbReference>
<organism evidence="1 2">
    <name type="scientific">Klebsiella phage vB_KpnS-VAC70</name>
    <dbReference type="NCBI Taxonomy" id="2866699"/>
    <lineage>
        <taxon>Viruses</taxon>
        <taxon>Duplodnaviria</taxon>
        <taxon>Heunggongvirae</taxon>
        <taxon>Uroviricota</taxon>
        <taxon>Caudoviricetes</taxon>
        <taxon>Drexlerviridae</taxon>
        <taxon>Webervirus</taxon>
        <taxon>Webervirus VAC70</taxon>
    </lineage>
</organism>
<dbReference type="Gene3D" id="3.30.2000.20">
    <property type="match status" value="1"/>
</dbReference>
<reference evidence="1" key="1">
    <citation type="submission" date="2021-07" db="EMBL/GenBank/DDBJ databases">
        <authorList>
            <person name="Bleriot I."/>
            <person name="Blasco L."/>
            <person name="Pacios O."/>
            <person name="Fernandez-Garcia L."/>
            <person name="Ambroa A."/>
            <person name="Ortiz-Cartagena C."/>
            <person name="Fernandez-Cuenca F."/>
            <person name="Oteo J."/>
            <person name="Pascual A."/>
            <person name="Martinez-Martinez L."/>
            <person name="Domingo-Calap P."/>
            <person name="Wood T.K."/>
            <person name="Thomas M."/>
        </authorList>
    </citation>
    <scope>NUCLEOTIDE SEQUENCE</scope>
</reference>
<dbReference type="Pfam" id="PF13554">
    <property type="entry name" value="Phage_tail_terminator_5"/>
    <property type="match status" value="1"/>
</dbReference>
<dbReference type="Proteomes" id="UP001144635">
    <property type="component" value="Segment"/>
</dbReference>
<evidence type="ECO:0008006" key="3">
    <source>
        <dbReference type="Google" id="ProtNLM"/>
    </source>
</evidence>
<proteinExistence type="predicted"/>
<protein>
    <recommendedName>
        <fullName evidence="3">Tail protein</fullName>
    </recommendedName>
</protein>
<keyword evidence="2" id="KW-1185">Reference proteome</keyword>
<evidence type="ECO:0000313" key="1">
    <source>
        <dbReference type="EMBL" id="UEW68224.1"/>
    </source>
</evidence>
<evidence type="ECO:0000313" key="2">
    <source>
        <dbReference type="Proteomes" id="UP001144635"/>
    </source>
</evidence>
<accession>A0A8K1YYW3</accession>
<name>A0A8K1YYW3_9CAUD</name>
<sequence>MALWGLLRSGWEFMLLKQSSERGQKMHYEMALKCKAAVAKFAAENGLKVAGDNVNFTPPKGGETYLKASYVEADSRSVDLSRKCRVYLAMVQIDVIFKPGIGTDSARIIAQRVAKSFPEGKIVDRDSKLYVSEWAEVHGVQRHETGWFFPVRFTVRCDSVEESGYPST</sequence>